<dbReference type="OrthoDB" id="7472950at2"/>
<feature type="transmembrane region" description="Helical" evidence="1">
    <location>
        <begin position="144"/>
        <end position="167"/>
    </location>
</feature>
<feature type="transmembrane region" description="Helical" evidence="1">
    <location>
        <begin position="179"/>
        <end position="206"/>
    </location>
</feature>
<organism evidence="2 3">
    <name type="scientific">Roseibium album</name>
    <dbReference type="NCBI Taxonomy" id="311410"/>
    <lineage>
        <taxon>Bacteria</taxon>
        <taxon>Pseudomonadati</taxon>
        <taxon>Pseudomonadota</taxon>
        <taxon>Alphaproteobacteria</taxon>
        <taxon>Hyphomicrobiales</taxon>
        <taxon>Stappiaceae</taxon>
        <taxon>Roseibium</taxon>
    </lineage>
</organism>
<keyword evidence="1" id="KW-0472">Membrane</keyword>
<keyword evidence="1" id="KW-0812">Transmembrane</keyword>
<evidence type="ECO:0000256" key="1">
    <source>
        <dbReference type="SAM" id="Phobius"/>
    </source>
</evidence>
<accession>A0A0M6Z8D8</accession>
<dbReference type="RefSeq" id="WP_055114796.1">
    <property type="nucleotide sequence ID" value="NZ_CANKXR010000002.1"/>
</dbReference>
<feature type="transmembrane region" description="Helical" evidence="1">
    <location>
        <begin position="30"/>
        <end position="51"/>
    </location>
</feature>
<dbReference type="STRING" id="311410.LA5095_02156"/>
<protein>
    <recommendedName>
        <fullName evidence="4">Glycerophosphoryl diester phosphodiesterase membrane domain-containing protein</fullName>
    </recommendedName>
</protein>
<name>A0A0M6Z8D8_9HYPH</name>
<proteinExistence type="predicted"/>
<feature type="transmembrane region" description="Helical" evidence="1">
    <location>
        <begin position="212"/>
        <end position="241"/>
    </location>
</feature>
<reference evidence="3" key="1">
    <citation type="submission" date="2015-07" db="EMBL/GenBank/DDBJ databases">
        <authorList>
            <person name="Rodrigo-Torres Lidia"/>
            <person name="Arahal R.David."/>
        </authorList>
    </citation>
    <scope>NUCLEOTIDE SEQUENCE [LARGE SCALE GENOMIC DNA]</scope>
    <source>
        <strain evidence="3">CECT 5096</strain>
    </source>
</reference>
<evidence type="ECO:0000313" key="2">
    <source>
        <dbReference type="EMBL" id="CTQ66224.1"/>
    </source>
</evidence>
<sequence length="260" mass="27348">MTDASLGQPRVPLGVGAIIGESFSILFGHFVQVIIIGFVPTLIGFLISGLLTGFNVALGLEAQDFSGPGSAVASVLSIVINMVVYSITTALLVQLAYDAKLSRPIRIVRYLGPAISVVVPLAIMTIAVTILVGIGFMLLIVPGLWVYAVFAVIAPVIVIERVGFGAMGRSRLLTKEYRWPIVGALILALILSMIISFVALFAVGIIASFGSIGLVLGVILFAGLSTLGAGYMSILLALVYARLREIKEGVNVDQIASVFD</sequence>
<dbReference type="AlphaFoldDB" id="A0A0M6Z8D8"/>
<dbReference type="EMBL" id="CXWC01000002">
    <property type="protein sequence ID" value="CTQ66224.1"/>
    <property type="molecule type" value="Genomic_DNA"/>
</dbReference>
<dbReference type="Proteomes" id="UP000049983">
    <property type="component" value="Unassembled WGS sequence"/>
</dbReference>
<keyword evidence="1" id="KW-1133">Transmembrane helix</keyword>
<gene>
    <name evidence="2" type="ORF">LA5096_01012</name>
</gene>
<evidence type="ECO:0008006" key="4">
    <source>
        <dbReference type="Google" id="ProtNLM"/>
    </source>
</evidence>
<feature type="transmembrane region" description="Helical" evidence="1">
    <location>
        <begin position="114"/>
        <end position="138"/>
    </location>
</feature>
<dbReference type="GeneID" id="97668446"/>
<feature type="transmembrane region" description="Helical" evidence="1">
    <location>
        <begin position="71"/>
        <end position="93"/>
    </location>
</feature>
<evidence type="ECO:0000313" key="3">
    <source>
        <dbReference type="Proteomes" id="UP000049983"/>
    </source>
</evidence>
<keyword evidence="3" id="KW-1185">Reference proteome</keyword>